<evidence type="ECO:0000313" key="7">
    <source>
        <dbReference type="EMBL" id="ORY43289.1"/>
    </source>
</evidence>
<dbReference type="PANTHER" id="PTHR23112">
    <property type="entry name" value="G PROTEIN-COUPLED RECEPTOR 157-RELATED"/>
    <property type="match status" value="1"/>
</dbReference>
<dbReference type="PROSITE" id="PS50261">
    <property type="entry name" value="G_PROTEIN_RECEP_F2_4"/>
    <property type="match status" value="1"/>
</dbReference>
<dbReference type="Proteomes" id="UP000193642">
    <property type="component" value="Unassembled WGS sequence"/>
</dbReference>
<dbReference type="GO" id="GO:0007166">
    <property type="term" value="P:cell surface receptor signaling pathway"/>
    <property type="evidence" value="ECO:0007669"/>
    <property type="project" value="InterPro"/>
</dbReference>
<accession>A0A1Y2C8D1</accession>
<proteinExistence type="predicted"/>
<evidence type="ECO:0000256" key="3">
    <source>
        <dbReference type="ARBA" id="ARBA00022989"/>
    </source>
</evidence>
<keyword evidence="3 5" id="KW-1133">Transmembrane helix</keyword>
<protein>
    <recommendedName>
        <fullName evidence="6">G-protein coupled receptors family 2 profile 2 domain-containing protein</fullName>
    </recommendedName>
</protein>
<keyword evidence="8" id="KW-1185">Reference proteome</keyword>
<evidence type="ECO:0000256" key="1">
    <source>
        <dbReference type="ARBA" id="ARBA00004141"/>
    </source>
</evidence>
<dbReference type="GO" id="GO:0004930">
    <property type="term" value="F:G protein-coupled receptor activity"/>
    <property type="evidence" value="ECO:0007669"/>
    <property type="project" value="InterPro"/>
</dbReference>
<evidence type="ECO:0000256" key="5">
    <source>
        <dbReference type="SAM" id="Phobius"/>
    </source>
</evidence>
<feature type="transmembrane region" description="Helical" evidence="5">
    <location>
        <begin position="89"/>
        <end position="111"/>
    </location>
</feature>
<dbReference type="Pfam" id="PF00002">
    <property type="entry name" value="7tm_2"/>
    <property type="match status" value="1"/>
</dbReference>
<evidence type="ECO:0000256" key="4">
    <source>
        <dbReference type="ARBA" id="ARBA00023136"/>
    </source>
</evidence>
<dbReference type="GO" id="GO:0005886">
    <property type="term" value="C:plasma membrane"/>
    <property type="evidence" value="ECO:0007669"/>
    <property type="project" value="TreeGrafter"/>
</dbReference>
<gene>
    <name evidence="7" type="ORF">BCR33DRAFT_257497</name>
</gene>
<feature type="transmembrane region" description="Helical" evidence="5">
    <location>
        <begin position="20"/>
        <end position="42"/>
    </location>
</feature>
<dbReference type="InterPro" id="IPR000832">
    <property type="entry name" value="GPCR_2_secretin-like"/>
</dbReference>
<dbReference type="InterPro" id="IPR017981">
    <property type="entry name" value="GPCR_2-like_7TM"/>
</dbReference>
<keyword evidence="4 5" id="KW-0472">Membrane</keyword>
<dbReference type="AlphaFoldDB" id="A0A1Y2C8D1"/>
<dbReference type="EMBL" id="MCGO01000025">
    <property type="protein sequence ID" value="ORY43289.1"/>
    <property type="molecule type" value="Genomic_DNA"/>
</dbReference>
<dbReference type="GO" id="GO:0007189">
    <property type="term" value="P:adenylate cyclase-activating G protein-coupled receptor signaling pathway"/>
    <property type="evidence" value="ECO:0007669"/>
    <property type="project" value="TreeGrafter"/>
</dbReference>
<comment type="caution">
    <text evidence="7">The sequence shown here is derived from an EMBL/GenBank/DDBJ whole genome shotgun (WGS) entry which is preliminary data.</text>
</comment>
<evidence type="ECO:0000259" key="6">
    <source>
        <dbReference type="PROSITE" id="PS50261"/>
    </source>
</evidence>
<keyword evidence="2 5" id="KW-0812">Transmembrane</keyword>
<feature type="transmembrane region" description="Helical" evidence="5">
    <location>
        <begin position="123"/>
        <end position="145"/>
    </location>
</feature>
<dbReference type="SUPFAM" id="SSF81321">
    <property type="entry name" value="Family A G protein-coupled receptor-like"/>
    <property type="match status" value="1"/>
</dbReference>
<feature type="domain" description="G-protein coupled receptors family 2 profile 2" evidence="6">
    <location>
        <begin position="17"/>
        <end position="176"/>
    </location>
</feature>
<dbReference type="Gene3D" id="1.20.1070.10">
    <property type="entry name" value="Rhodopsin 7-helix transmembrane proteins"/>
    <property type="match status" value="1"/>
</dbReference>
<evidence type="ECO:0000256" key="2">
    <source>
        <dbReference type="ARBA" id="ARBA00022692"/>
    </source>
</evidence>
<feature type="transmembrane region" description="Helical" evidence="5">
    <location>
        <begin position="54"/>
        <end position="74"/>
    </location>
</feature>
<dbReference type="STRING" id="329046.A0A1Y2C8D1"/>
<reference evidence="7 8" key="1">
    <citation type="submission" date="2016-07" db="EMBL/GenBank/DDBJ databases">
        <title>Pervasive Adenine N6-methylation of Active Genes in Fungi.</title>
        <authorList>
            <consortium name="DOE Joint Genome Institute"/>
            <person name="Mondo S.J."/>
            <person name="Dannebaum R.O."/>
            <person name="Kuo R.C."/>
            <person name="Labutti K."/>
            <person name="Haridas S."/>
            <person name="Kuo A."/>
            <person name="Salamov A."/>
            <person name="Ahrendt S.R."/>
            <person name="Lipzen A."/>
            <person name="Sullivan W."/>
            <person name="Andreopoulos W.B."/>
            <person name="Clum A."/>
            <person name="Lindquist E."/>
            <person name="Daum C."/>
            <person name="Ramamoorthy G.K."/>
            <person name="Gryganskyi A."/>
            <person name="Culley D."/>
            <person name="Magnuson J.K."/>
            <person name="James T.Y."/>
            <person name="O'Malley M.A."/>
            <person name="Stajich J.E."/>
            <person name="Spatafora J.W."/>
            <person name="Visel A."/>
            <person name="Grigoriev I.V."/>
        </authorList>
    </citation>
    <scope>NUCLEOTIDE SEQUENCE [LARGE SCALE GENOMIC DNA]</scope>
    <source>
        <strain evidence="7 8">JEL800</strain>
    </source>
</reference>
<comment type="subcellular location">
    <subcellularLocation>
        <location evidence="1">Membrane</location>
        <topology evidence="1">Multi-pass membrane protein</topology>
    </subcellularLocation>
</comment>
<dbReference type="OrthoDB" id="2107561at2759"/>
<name>A0A1Y2C8D1_9FUNG</name>
<dbReference type="PANTHER" id="PTHR23112:SF0">
    <property type="entry name" value="TRANSMEMBRANE PROTEIN 116"/>
    <property type="match status" value="1"/>
</dbReference>
<sequence length="176" mass="19966">MNDSDSYSFKTPEVDTIRLIMRIICPLAILSNCGVLYCVAFIKSKQTHLGVLQVYLSIADIVVSISLILGTSILDREALCTVVGVLTNYFLNASSCFSFLVAVYAYLTVLYDMSLADQYWWAYNLYGWCMPFASTVVMFTVQGLVRKGNVIGDSLYFCWISPEYPRLRFVLYYPLL</sequence>
<organism evidence="7 8">
    <name type="scientific">Rhizoclosmatium globosum</name>
    <dbReference type="NCBI Taxonomy" id="329046"/>
    <lineage>
        <taxon>Eukaryota</taxon>
        <taxon>Fungi</taxon>
        <taxon>Fungi incertae sedis</taxon>
        <taxon>Chytridiomycota</taxon>
        <taxon>Chytridiomycota incertae sedis</taxon>
        <taxon>Chytridiomycetes</taxon>
        <taxon>Chytridiales</taxon>
        <taxon>Chytriomycetaceae</taxon>
        <taxon>Rhizoclosmatium</taxon>
    </lineage>
</organism>
<evidence type="ECO:0000313" key="8">
    <source>
        <dbReference type="Proteomes" id="UP000193642"/>
    </source>
</evidence>